<protein>
    <submittedName>
        <fullName evidence="5">Helix-turn-helix domain-containing protein</fullName>
    </submittedName>
</protein>
<sequence>MVTIRRLVTDPTLELRVLEPGSAGALDAEMRWVHTTELPDPSPYLRERELVLTNGLWCAGPDDAEAFVARVAGAGAGGVVFGLRESVRRVPAELVAACRRAGLPLIELSKDVPFTALSHAMATAYAEERQRELLGRIRRSDALTDVMARGAGASGILRVLRRDHDLPLAVIDRTARVVAAAGADLDSGQARLVAEALARRPPPLELDLGSGGRASIFLIAALGEVDAGLVCLRPMAELSPAEQDAMRQAASFLSLEVAKRQAVHAIELRFAGELLDMVLSGPGRQAELPGRLRAFGIDANHPLAVCALAFADDDGPGTTGLGDAVTGFFLTQGVPVVTAAASQDVVVIVSWRGAEAEFAALARRLVTDLAPRFGDRRLVAGLGGTVPDAAGLRRPVLEAREACRVLRRRSGGGPAVMAYADLNTHLLLLGRHDPETLRRFSSAVLGPLRAHDGARGGGLETSLRAFLDNDRHWAATAAALHVHVNTLRNRMARIAELTGRDVNRTEDMVDLFLALRADTLRQLP</sequence>
<dbReference type="EMBL" id="BAABHJ010000020">
    <property type="protein sequence ID" value="GAA4612527.1"/>
    <property type="molecule type" value="Genomic_DNA"/>
</dbReference>
<reference evidence="6" key="1">
    <citation type="journal article" date="2019" name="Int. J. Syst. Evol. Microbiol.">
        <title>The Global Catalogue of Microorganisms (GCM) 10K type strain sequencing project: providing services to taxonomists for standard genome sequencing and annotation.</title>
        <authorList>
            <consortium name="The Broad Institute Genomics Platform"/>
            <consortium name="The Broad Institute Genome Sequencing Center for Infectious Disease"/>
            <person name="Wu L."/>
            <person name="Ma J."/>
        </authorList>
    </citation>
    <scope>NUCLEOTIDE SEQUENCE [LARGE SCALE GENOMIC DNA]</scope>
    <source>
        <strain evidence="6">JCM 17938</strain>
    </source>
</reference>
<evidence type="ECO:0000259" key="4">
    <source>
        <dbReference type="Pfam" id="PF17853"/>
    </source>
</evidence>
<keyword evidence="6" id="KW-1185">Reference proteome</keyword>
<comment type="caution">
    <text evidence="5">The sequence shown here is derived from an EMBL/GenBank/DDBJ whole genome shotgun (WGS) entry which is preliminary data.</text>
</comment>
<dbReference type="InterPro" id="IPR051448">
    <property type="entry name" value="CdaR-like_regulators"/>
</dbReference>
<dbReference type="PANTHER" id="PTHR33744:SF1">
    <property type="entry name" value="DNA-BINDING TRANSCRIPTIONAL ACTIVATOR ADER"/>
    <property type="match status" value="1"/>
</dbReference>
<dbReference type="Pfam" id="PF07905">
    <property type="entry name" value="PucR"/>
    <property type="match status" value="1"/>
</dbReference>
<evidence type="ECO:0000313" key="6">
    <source>
        <dbReference type="Proteomes" id="UP001500212"/>
    </source>
</evidence>
<accession>A0ABP8TSI9</accession>
<evidence type="ECO:0000256" key="1">
    <source>
        <dbReference type="ARBA" id="ARBA00006754"/>
    </source>
</evidence>
<feature type="domain" description="CdaR GGDEF-like" evidence="4">
    <location>
        <begin position="286"/>
        <end position="405"/>
    </location>
</feature>
<dbReference type="Pfam" id="PF13556">
    <property type="entry name" value="HTH_30"/>
    <property type="match status" value="1"/>
</dbReference>
<proteinExistence type="inferred from homology"/>
<dbReference type="InterPro" id="IPR012914">
    <property type="entry name" value="PucR_dom"/>
</dbReference>
<evidence type="ECO:0000313" key="5">
    <source>
        <dbReference type="EMBL" id="GAA4612527.1"/>
    </source>
</evidence>
<comment type="similarity">
    <text evidence="1">Belongs to the CdaR family.</text>
</comment>
<organism evidence="5 6">
    <name type="scientific">Actinoallomurus liliacearum</name>
    <dbReference type="NCBI Taxonomy" id="1080073"/>
    <lineage>
        <taxon>Bacteria</taxon>
        <taxon>Bacillati</taxon>
        <taxon>Actinomycetota</taxon>
        <taxon>Actinomycetes</taxon>
        <taxon>Streptosporangiales</taxon>
        <taxon>Thermomonosporaceae</taxon>
        <taxon>Actinoallomurus</taxon>
    </lineage>
</organism>
<dbReference type="Gene3D" id="1.10.10.2840">
    <property type="entry name" value="PucR C-terminal helix-turn-helix domain"/>
    <property type="match status" value="1"/>
</dbReference>
<gene>
    <name evidence="5" type="ORF">GCM10023195_53770</name>
</gene>
<feature type="domain" description="PucR C-terminal helix-turn-helix" evidence="3">
    <location>
        <begin position="462"/>
        <end position="517"/>
    </location>
</feature>
<dbReference type="InterPro" id="IPR041522">
    <property type="entry name" value="CdaR_GGDEF"/>
</dbReference>
<dbReference type="InterPro" id="IPR042070">
    <property type="entry name" value="PucR_C-HTH_sf"/>
</dbReference>
<dbReference type="RefSeq" id="WP_345360137.1">
    <property type="nucleotide sequence ID" value="NZ_BAABHJ010000020.1"/>
</dbReference>
<dbReference type="Pfam" id="PF17853">
    <property type="entry name" value="GGDEF_2"/>
    <property type="match status" value="1"/>
</dbReference>
<evidence type="ECO:0000259" key="3">
    <source>
        <dbReference type="Pfam" id="PF13556"/>
    </source>
</evidence>
<dbReference type="PANTHER" id="PTHR33744">
    <property type="entry name" value="CARBOHYDRATE DIACID REGULATOR"/>
    <property type="match status" value="1"/>
</dbReference>
<name>A0ABP8TSI9_9ACTN</name>
<dbReference type="Proteomes" id="UP001500212">
    <property type="component" value="Unassembled WGS sequence"/>
</dbReference>
<dbReference type="InterPro" id="IPR025736">
    <property type="entry name" value="PucR_C-HTH_dom"/>
</dbReference>
<evidence type="ECO:0000259" key="2">
    <source>
        <dbReference type="Pfam" id="PF07905"/>
    </source>
</evidence>
<feature type="domain" description="Purine catabolism PurC-like" evidence="2">
    <location>
        <begin position="10"/>
        <end position="123"/>
    </location>
</feature>